<evidence type="ECO:0000259" key="4">
    <source>
        <dbReference type="Pfam" id="PF01965"/>
    </source>
</evidence>
<dbReference type="InterPro" id="IPR002818">
    <property type="entry name" value="DJ-1/PfpI"/>
</dbReference>
<dbReference type="AlphaFoldDB" id="A0A061S0B3"/>
<evidence type="ECO:0000256" key="1">
    <source>
        <dbReference type="ARBA" id="ARBA00023016"/>
    </source>
</evidence>
<dbReference type="SUPFAM" id="SSF52317">
    <property type="entry name" value="Class I glutamine amidotransferase-like"/>
    <property type="match status" value="1"/>
</dbReference>
<evidence type="ECO:0000256" key="3">
    <source>
        <dbReference type="ARBA" id="ARBA00038493"/>
    </source>
</evidence>
<dbReference type="Gene3D" id="3.40.50.880">
    <property type="match status" value="1"/>
</dbReference>
<accession>A0A061S0B3</accession>
<dbReference type="GO" id="GO:0019172">
    <property type="term" value="F:glyoxalase III activity"/>
    <property type="evidence" value="ECO:0007669"/>
    <property type="project" value="TreeGrafter"/>
</dbReference>
<gene>
    <name evidence="5" type="ORF">TSPGSL018_17178</name>
</gene>
<dbReference type="EMBL" id="GBEZ01007849">
    <property type="protein sequence ID" value="JAC77643.1"/>
    <property type="molecule type" value="Transcribed_RNA"/>
</dbReference>
<dbReference type="InterPro" id="IPR029062">
    <property type="entry name" value="Class_I_gatase-like"/>
</dbReference>
<dbReference type="CDD" id="cd03141">
    <property type="entry name" value="GATase1_Hsp31_like"/>
    <property type="match status" value="1"/>
</dbReference>
<comment type="similarity">
    <text evidence="3">Belongs to the peptidase C56 family. HSP31-like subfamily.</text>
</comment>
<dbReference type="InterPro" id="IPR050325">
    <property type="entry name" value="Prot/Nucl_acid_deglycase"/>
</dbReference>
<sequence>MVAVLIVSTSANNWGEGNSTGVWLEEVACPYYLFKEKGYQVDICSIAGGKVPIDAGSLADNFQTEHTRKFLAESSELLDKTLKLGDLLPDLVSKYSCIYLAGGHGTITDFPDDPALKQSVESMFAAGKVVAADCHGPVGFVNCKKPNGEPLVKGLRVTGFSNTEETQVGHIDAMKKGGYIILEDKFKEQGGSFEAADPWVSFAVADKNLVTGQNPQSSAECANKCMELIK</sequence>
<organism evidence="5">
    <name type="scientific">Tetraselmis sp. GSL018</name>
    <dbReference type="NCBI Taxonomy" id="582737"/>
    <lineage>
        <taxon>Eukaryota</taxon>
        <taxon>Viridiplantae</taxon>
        <taxon>Chlorophyta</taxon>
        <taxon>core chlorophytes</taxon>
        <taxon>Chlorodendrophyceae</taxon>
        <taxon>Chlorodendrales</taxon>
        <taxon>Chlorodendraceae</taxon>
        <taxon>Tetraselmis</taxon>
    </lineage>
</organism>
<dbReference type="PANTHER" id="PTHR48094:SF11">
    <property type="entry name" value="GLUTATHIONE-INDEPENDENT GLYOXALASE HSP31-RELATED"/>
    <property type="match status" value="1"/>
</dbReference>
<keyword evidence="2" id="KW-0456">Lyase</keyword>
<protein>
    <recommendedName>
        <fullName evidence="4">DJ-1/PfpI domain-containing protein</fullName>
    </recommendedName>
</protein>
<dbReference type="Pfam" id="PF01965">
    <property type="entry name" value="DJ-1_PfpI"/>
    <property type="match status" value="1"/>
</dbReference>
<name>A0A061S0B3_9CHLO</name>
<keyword evidence="1" id="KW-0346">Stress response</keyword>
<evidence type="ECO:0000313" key="5">
    <source>
        <dbReference type="EMBL" id="JAC77643.1"/>
    </source>
</evidence>
<dbReference type="GO" id="GO:0019243">
    <property type="term" value="P:methylglyoxal catabolic process to D-lactate via S-lactoyl-glutathione"/>
    <property type="evidence" value="ECO:0007669"/>
    <property type="project" value="TreeGrafter"/>
</dbReference>
<dbReference type="GO" id="GO:0005737">
    <property type="term" value="C:cytoplasm"/>
    <property type="evidence" value="ECO:0007669"/>
    <property type="project" value="TreeGrafter"/>
</dbReference>
<proteinExistence type="inferred from homology"/>
<feature type="domain" description="DJ-1/PfpI" evidence="4">
    <location>
        <begin position="25"/>
        <end position="227"/>
    </location>
</feature>
<evidence type="ECO:0000256" key="2">
    <source>
        <dbReference type="ARBA" id="ARBA00023239"/>
    </source>
</evidence>
<dbReference type="PANTHER" id="PTHR48094">
    <property type="entry name" value="PROTEIN/NUCLEIC ACID DEGLYCASE DJ-1-RELATED"/>
    <property type="match status" value="1"/>
</dbReference>
<reference evidence="5" key="1">
    <citation type="submission" date="2014-05" db="EMBL/GenBank/DDBJ databases">
        <title>The transcriptome of the halophilic microalga Tetraselmis sp. GSL018 isolated from the Great Salt Lake, Utah.</title>
        <authorList>
            <person name="Jinkerson R.E."/>
            <person name="D'Adamo S."/>
            <person name="Posewitz M.C."/>
        </authorList>
    </citation>
    <scope>NUCLEOTIDE SEQUENCE</scope>
    <source>
        <strain evidence="5">GSL018</strain>
    </source>
</reference>